<dbReference type="GeneID" id="28958736"/>
<dbReference type="KEGG" id="fox:FOXG_18030"/>
<reference evidence="1" key="1">
    <citation type="submission" date="2007-04" db="EMBL/GenBank/DDBJ databases">
        <authorList>
            <consortium name="The Broad Institute Genome Sequencing Platform"/>
            <person name="Birren B."/>
            <person name="Lander E."/>
            <person name="Galagan J."/>
            <person name="Nusbaum C."/>
            <person name="Devon K."/>
            <person name="Ma L.-J."/>
            <person name="Jaffe D."/>
            <person name="Butler J."/>
            <person name="Alvarez P."/>
            <person name="Gnerre S."/>
            <person name="Grabherr M."/>
            <person name="Kleber M."/>
            <person name="Mauceli E."/>
            <person name="Brockman W."/>
            <person name="MacCallum I.A."/>
            <person name="Young S."/>
            <person name="LaButti K."/>
            <person name="DeCaprio D."/>
            <person name="Crawford M."/>
            <person name="Koehrsen M."/>
            <person name="Engels R."/>
            <person name="Montgomery P."/>
            <person name="Pearson M."/>
            <person name="Howarth C."/>
            <person name="Larson L."/>
            <person name="White J."/>
            <person name="O'Leary S."/>
            <person name="Kodira C."/>
            <person name="Zeng Q."/>
            <person name="Yandava C."/>
            <person name="Alvarado L."/>
            <person name="Kistler C."/>
            <person name="Shim W.-B."/>
            <person name="Kang S."/>
            <person name="Woloshuk C."/>
        </authorList>
    </citation>
    <scope>NUCLEOTIDE SEQUENCE</scope>
    <source>
        <strain evidence="1">4287</strain>
    </source>
</reference>
<dbReference type="OrthoDB" id="4897974at2759"/>
<dbReference type="EMBL" id="DS231696">
    <property type="protein sequence ID" value="KNA95772.1"/>
    <property type="molecule type" value="Genomic_DNA"/>
</dbReference>
<organism evidence="1 2">
    <name type="scientific">Fusarium oxysporum f. sp. lycopersici (strain 4287 / CBS 123668 / FGSC 9935 / NRRL 34936)</name>
    <name type="common">Fusarium vascular wilt of tomato</name>
    <dbReference type="NCBI Taxonomy" id="426428"/>
    <lineage>
        <taxon>Eukaryota</taxon>
        <taxon>Fungi</taxon>
        <taxon>Dikarya</taxon>
        <taxon>Ascomycota</taxon>
        <taxon>Pezizomycotina</taxon>
        <taxon>Sordariomycetes</taxon>
        <taxon>Hypocreomycetidae</taxon>
        <taxon>Hypocreales</taxon>
        <taxon>Nectriaceae</taxon>
        <taxon>Fusarium</taxon>
        <taxon>Fusarium oxysporum species complex</taxon>
    </lineage>
</organism>
<evidence type="ECO:0000313" key="2">
    <source>
        <dbReference type="Proteomes" id="UP000009097"/>
    </source>
</evidence>
<dbReference type="AlphaFoldDB" id="A0A0J9UAC7"/>
<dbReference type="VEuPathDB" id="FungiDB:FOXG_18030"/>
<reference evidence="1" key="2">
    <citation type="journal article" date="2010" name="Nature">
        <title>Comparative genomics reveals mobile pathogenicity chromosomes in Fusarium.</title>
        <authorList>
            <person name="Ma L.J."/>
            <person name="van der Does H.C."/>
            <person name="Borkovich K.A."/>
            <person name="Coleman J.J."/>
            <person name="Daboussi M.J."/>
            <person name="Di Pietro A."/>
            <person name="Dufresne M."/>
            <person name="Freitag M."/>
            <person name="Grabherr M."/>
            <person name="Henrissat B."/>
            <person name="Houterman P.M."/>
            <person name="Kang S."/>
            <person name="Shim W.B."/>
            <person name="Woloshuk C."/>
            <person name="Xie X."/>
            <person name="Xu J.R."/>
            <person name="Antoniw J."/>
            <person name="Baker S.E."/>
            <person name="Bluhm B.H."/>
            <person name="Breakspear A."/>
            <person name="Brown D.W."/>
            <person name="Butchko R.A."/>
            <person name="Chapman S."/>
            <person name="Coulson R."/>
            <person name="Coutinho P.M."/>
            <person name="Danchin E.G."/>
            <person name="Diener A."/>
            <person name="Gale L.R."/>
            <person name="Gardiner D.M."/>
            <person name="Goff S."/>
            <person name="Hammond-Kosack K.E."/>
            <person name="Hilburn K."/>
            <person name="Hua-Van A."/>
            <person name="Jonkers W."/>
            <person name="Kazan K."/>
            <person name="Kodira C.D."/>
            <person name="Koehrsen M."/>
            <person name="Kumar L."/>
            <person name="Lee Y.H."/>
            <person name="Li L."/>
            <person name="Manners J.M."/>
            <person name="Miranda-Saavedra D."/>
            <person name="Mukherjee M."/>
            <person name="Park G."/>
            <person name="Park J."/>
            <person name="Park S.Y."/>
            <person name="Proctor R.H."/>
            <person name="Regev A."/>
            <person name="Ruiz-Roldan M.C."/>
            <person name="Sain D."/>
            <person name="Sakthikumar S."/>
            <person name="Sykes S."/>
            <person name="Schwartz D.C."/>
            <person name="Turgeon B.G."/>
            <person name="Wapinski I."/>
            <person name="Yoder O."/>
            <person name="Young S."/>
            <person name="Zeng Q."/>
            <person name="Zhou S."/>
            <person name="Galagan J."/>
            <person name="Cuomo C.A."/>
            <person name="Kistler H.C."/>
            <person name="Rep M."/>
        </authorList>
    </citation>
    <scope>NUCLEOTIDE SEQUENCE [LARGE SCALE GENOMIC DNA]</scope>
    <source>
        <strain evidence="1">4287</strain>
    </source>
</reference>
<gene>
    <name evidence="1" type="ORF">FOXG_18030</name>
</gene>
<protein>
    <submittedName>
        <fullName evidence="1">Uncharacterized protein</fullName>
    </submittedName>
</protein>
<proteinExistence type="predicted"/>
<accession>A0A0J9UAC7</accession>
<dbReference type="RefSeq" id="XP_018233818.1">
    <property type="nucleotide sequence ID" value="XM_018398069.1"/>
</dbReference>
<evidence type="ECO:0000313" key="1">
    <source>
        <dbReference type="EMBL" id="KNA95772.1"/>
    </source>
</evidence>
<name>A0A0J9UAC7_FUSO4</name>
<sequence>MSNTDPSGSSSTNSGKLSAANISQKLNINSEKDCFDLLFQEITALPEREPLAPSSVPSMASQLSLLSQRSSATDSTTRTNVWIAKTVRAAMSDAISKP</sequence>
<dbReference type="Proteomes" id="UP000009097">
    <property type="component" value="Unassembled WGS sequence"/>
</dbReference>